<evidence type="ECO:0000313" key="9">
    <source>
        <dbReference type="EMBL" id="AKK05387.1"/>
    </source>
</evidence>
<dbReference type="PANTHER" id="PTHR22981:SF7">
    <property type="entry name" value="3-HYDROXYISOBUTYRATE DEHYDROGENASE, MITOCHONDRIAL"/>
    <property type="match status" value="1"/>
</dbReference>
<keyword evidence="2 6" id="KW-0101">Branched-chain amino acid catabolism</keyword>
<evidence type="ECO:0000256" key="6">
    <source>
        <dbReference type="RuleBase" id="RU910714"/>
    </source>
</evidence>
<dbReference type="InterPro" id="IPR011548">
    <property type="entry name" value="HIBADH"/>
</dbReference>
<dbReference type="OrthoDB" id="3185659at2"/>
<evidence type="ECO:0000256" key="1">
    <source>
        <dbReference type="ARBA" id="ARBA00009080"/>
    </source>
</evidence>
<dbReference type="AlphaFoldDB" id="A0A0G3H2N8"/>
<evidence type="ECO:0000313" key="10">
    <source>
        <dbReference type="Proteomes" id="UP000035199"/>
    </source>
</evidence>
<dbReference type="FunFam" id="1.10.1040.10:FF:000006">
    <property type="entry name" value="3-hydroxyisobutyrate dehydrogenase"/>
    <property type="match status" value="1"/>
</dbReference>
<sequence length="298" mass="30055">MAKNIAFIGLGNMGGPMAGNLVKAGYTVYGFDPVEAARDAAEAAGVIPCTTGVEAVAEADVVITMLPNGNILKAAYSGDDGFLKAAPVGTLFIDCSTVDVADAREASQMAADAGHRPGIDAPVSGGIVGAQNATLTFMVGASDEGFVAAKPVLEAMGKNIIHCGESGAGQAVKICNNMVLAISMIGVSEAFVLAESLGVDPQVFFDVASTATASCWALNTNCPVPGPVPTSPANRDFQPGFAGALMSKDLGLAANAISQTGTDAKMGNLAVEIYKAFADGEGAAKDFSGIINTIRENS</sequence>
<organism evidence="9 10">
    <name type="scientific">Corynebacterium mustelae</name>
    <dbReference type="NCBI Taxonomy" id="571915"/>
    <lineage>
        <taxon>Bacteria</taxon>
        <taxon>Bacillati</taxon>
        <taxon>Actinomycetota</taxon>
        <taxon>Actinomycetes</taxon>
        <taxon>Mycobacteriales</taxon>
        <taxon>Corynebacteriaceae</taxon>
        <taxon>Corynebacterium</taxon>
    </lineage>
</organism>
<protein>
    <recommendedName>
        <fullName evidence="6">3-hydroxyisobutyrate dehydrogenase</fullName>
        <shortName evidence="6">HIBADH</shortName>
        <ecNumber evidence="6">1.1.1.31</ecNumber>
    </recommendedName>
</protein>
<dbReference type="InterPro" id="IPR002204">
    <property type="entry name" value="3-OH-isobutyrate_DH-rel_CS"/>
</dbReference>
<feature type="domain" description="3-hydroxyisobutyrate dehydrogenase-like NAD-binding" evidence="8">
    <location>
        <begin position="167"/>
        <end position="293"/>
    </location>
</feature>
<evidence type="ECO:0000256" key="3">
    <source>
        <dbReference type="ARBA" id="ARBA00023002"/>
    </source>
</evidence>
<dbReference type="KEGG" id="cmv:CMUST_05245"/>
<dbReference type="Pfam" id="PF03446">
    <property type="entry name" value="NAD_binding_2"/>
    <property type="match status" value="1"/>
</dbReference>
<evidence type="ECO:0000256" key="4">
    <source>
        <dbReference type="ARBA" id="ARBA00023027"/>
    </source>
</evidence>
<feature type="domain" description="6-phosphogluconate dehydrogenase NADP-binding" evidence="7">
    <location>
        <begin position="4"/>
        <end position="164"/>
    </location>
</feature>
<comment type="pathway">
    <text evidence="6">Amino-acid degradation; L-valine degradation.</text>
</comment>
<dbReference type="PROSITE" id="PS00895">
    <property type="entry name" value="3_HYDROXYISOBUT_DH"/>
    <property type="match status" value="1"/>
</dbReference>
<dbReference type="UniPathway" id="UPA00362"/>
<dbReference type="InterPro" id="IPR006115">
    <property type="entry name" value="6PGDH_NADP-bd"/>
</dbReference>
<gene>
    <name evidence="9" type="primary">mmsB</name>
    <name evidence="9" type="ORF">CMUST_05245</name>
</gene>
<proteinExistence type="inferred from homology"/>
<keyword evidence="10" id="KW-1185">Reference proteome</keyword>
<evidence type="ECO:0000256" key="2">
    <source>
        <dbReference type="ARBA" id="ARBA00022456"/>
    </source>
</evidence>
<keyword evidence="4 6" id="KW-0520">NAD</keyword>
<dbReference type="GO" id="GO:0006574">
    <property type="term" value="P:L-valine catabolic process"/>
    <property type="evidence" value="ECO:0007669"/>
    <property type="project" value="UniProtKB-UniPathway"/>
</dbReference>
<dbReference type="InterPro" id="IPR036291">
    <property type="entry name" value="NAD(P)-bd_dom_sf"/>
</dbReference>
<name>A0A0G3H2N8_9CORY</name>
<dbReference type="InterPro" id="IPR008927">
    <property type="entry name" value="6-PGluconate_DH-like_C_sf"/>
</dbReference>
<dbReference type="GO" id="GO:0050661">
    <property type="term" value="F:NADP binding"/>
    <property type="evidence" value="ECO:0007669"/>
    <property type="project" value="InterPro"/>
</dbReference>
<dbReference type="Pfam" id="PF14833">
    <property type="entry name" value="NAD_binding_11"/>
    <property type="match status" value="1"/>
</dbReference>
<dbReference type="PANTHER" id="PTHR22981">
    <property type="entry name" value="3-HYDROXYISOBUTYRATE DEHYDROGENASE-RELATED"/>
    <property type="match status" value="1"/>
</dbReference>
<dbReference type="STRING" id="571915.CMUST_05245"/>
<dbReference type="PIRSF" id="PIRSF000103">
    <property type="entry name" value="HIBADH"/>
    <property type="match status" value="1"/>
</dbReference>
<keyword evidence="3 6" id="KW-0560">Oxidoreductase</keyword>
<dbReference type="SUPFAM" id="SSF51735">
    <property type="entry name" value="NAD(P)-binding Rossmann-fold domains"/>
    <property type="match status" value="1"/>
</dbReference>
<comment type="catalytic activity">
    <reaction evidence="6">
        <text>3-hydroxy-2-methylpropanoate + NAD(+) = 2-methyl-3-oxopropanoate + NADH + H(+)</text>
        <dbReference type="Rhea" id="RHEA:17681"/>
        <dbReference type="ChEBI" id="CHEBI:11805"/>
        <dbReference type="ChEBI" id="CHEBI:15378"/>
        <dbReference type="ChEBI" id="CHEBI:57540"/>
        <dbReference type="ChEBI" id="CHEBI:57700"/>
        <dbReference type="ChEBI" id="CHEBI:57945"/>
        <dbReference type="EC" id="1.1.1.31"/>
    </reaction>
</comment>
<dbReference type="Gene3D" id="3.40.50.720">
    <property type="entry name" value="NAD(P)-binding Rossmann-like Domain"/>
    <property type="match status" value="1"/>
</dbReference>
<accession>A0A0G3H2N8</accession>
<dbReference type="InterPro" id="IPR015815">
    <property type="entry name" value="HIBADH-related"/>
</dbReference>
<reference evidence="10" key="2">
    <citation type="submission" date="2015-05" db="EMBL/GenBank/DDBJ databases">
        <title>Complete genome sequence of Corynebacterium mustelae DSM 45274, isolated from various tissues of a male ferret with lethal sepsis.</title>
        <authorList>
            <person name="Ruckert C."/>
            <person name="Albersmeier A."/>
            <person name="Winkler A."/>
            <person name="Tauch A."/>
        </authorList>
    </citation>
    <scope>NUCLEOTIDE SEQUENCE [LARGE SCALE GENOMIC DNA]</scope>
    <source>
        <strain evidence="10">DSM 45274</strain>
    </source>
</reference>
<evidence type="ECO:0000259" key="7">
    <source>
        <dbReference type="Pfam" id="PF03446"/>
    </source>
</evidence>
<dbReference type="RefSeq" id="WP_047261614.1">
    <property type="nucleotide sequence ID" value="NZ_CP011542.1"/>
</dbReference>
<dbReference type="EC" id="1.1.1.31" evidence="6"/>
<dbReference type="SUPFAM" id="SSF48179">
    <property type="entry name" value="6-phosphogluconate dehydrogenase C-terminal domain-like"/>
    <property type="match status" value="1"/>
</dbReference>
<comment type="similarity">
    <text evidence="1 6">Belongs to the HIBADH-related family.</text>
</comment>
<feature type="active site" evidence="5">
    <location>
        <position position="173"/>
    </location>
</feature>
<dbReference type="GO" id="GO:0051287">
    <property type="term" value="F:NAD binding"/>
    <property type="evidence" value="ECO:0007669"/>
    <property type="project" value="InterPro"/>
</dbReference>
<dbReference type="PATRIC" id="fig|571915.4.peg.1110"/>
<dbReference type="Gene3D" id="1.10.1040.10">
    <property type="entry name" value="N-(1-d-carboxylethyl)-l-norvaline Dehydrogenase, domain 2"/>
    <property type="match status" value="1"/>
</dbReference>
<evidence type="ECO:0000256" key="5">
    <source>
        <dbReference type="PIRSR" id="PIRSR000103-1"/>
    </source>
</evidence>
<evidence type="ECO:0000259" key="8">
    <source>
        <dbReference type="Pfam" id="PF14833"/>
    </source>
</evidence>
<dbReference type="GO" id="GO:0008442">
    <property type="term" value="F:3-hydroxyisobutyrate dehydrogenase activity"/>
    <property type="evidence" value="ECO:0007669"/>
    <property type="project" value="UniProtKB-EC"/>
</dbReference>
<dbReference type="InterPro" id="IPR029154">
    <property type="entry name" value="HIBADH-like_NADP-bd"/>
</dbReference>
<dbReference type="EMBL" id="CP011542">
    <property type="protein sequence ID" value="AKK05387.1"/>
    <property type="molecule type" value="Genomic_DNA"/>
</dbReference>
<dbReference type="Proteomes" id="UP000035199">
    <property type="component" value="Chromosome"/>
</dbReference>
<dbReference type="InterPro" id="IPR013328">
    <property type="entry name" value="6PGD_dom2"/>
</dbReference>
<dbReference type="NCBIfam" id="TIGR01692">
    <property type="entry name" value="HIBADH"/>
    <property type="match status" value="1"/>
</dbReference>
<reference evidence="9 10" key="1">
    <citation type="journal article" date="2015" name="Genome Announc.">
        <title>Complete Genome Sequence of the Type Strain Corynebacterium mustelae DSM 45274, Isolated from Various Tissues of a Male Ferret with Lethal Sepsis.</title>
        <authorList>
            <person name="Ruckert C."/>
            <person name="Eimer J."/>
            <person name="Winkler A."/>
            <person name="Tauch A."/>
        </authorList>
    </citation>
    <scope>NUCLEOTIDE SEQUENCE [LARGE SCALE GENOMIC DNA]</scope>
    <source>
        <strain evidence="9 10">DSM 45274</strain>
    </source>
</reference>